<feature type="disulfide bond" evidence="6">
    <location>
        <begin position="34"/>
        <end position="45"/>
    </location>
</feature>
<comment type="function">
    <text evidence="5">Component of the cytochrome c oxidase, the last enzyme in the mitochondrial electron transport chain which drives oxidative phosphorylation.</text>
</comment>
<dbReference type="OrthoDB" id="1107506at2759"/>
<comment type="similarity">
    <text evidence="2">Belongs to the cytochrome c oxidase subunit 6B family.</text>
</comment>
<protein>
    <recommendedName>
        <fullName evidence="5">Cytochrome c oxidase subunit</fullName>
    </recommendedName>
</protein>
<dbReference type="EMBL" id="MBFT01000841">
    <property type="protein sequence ID" value="PVU86823.1"/>
    <property type="molecule type" value="Genomic_DNA"/>
</dbReference>
<dbReference type="InterPro" id="IPR048280">
    <property type="entry name" value="COX6B-like"/>
</dbReference>
<dbReference type="InterPro" id="IPR003213">
    <property type="entry name" value="Cyt_c_oxidase_su6B"/>
</dbReference>
<reference evidence="7 9" key="1">
    <citation type="journal article" date="2018" name="MBio">
        <title>Comparative Genomics Reveals the Core Gene Toolbox for the Fungus-Insect Symbiosis.</title>
        <authorList>
            <person name="Wang Y."/>
            <person name="Stata M."/>
            <person name="Wang W."/>
            <person name="Stajich J.E."/>
            <person name="White M.M."/>
            <person name="Moncalvo J.M."/>
        </authorList>
    </citation>
    <scope>NUCLEOTIDE SEQUENCE [LARGE SCALE GENOMIC DNA]</scope>
    <source>
        <strain evidence="7 9">AUS-77-4</strain>
    </source>
</reference>
<comment type="caution">
    <text evidence="7">The sequence shown here is derived from an EMBL/GenBank/DDBJ whole genome shotgun (WGS) entry which is preliminary data.</text>
</comment>
<dbReference type="AlphaFoldDB" id="A0A2T9XZM4"/>
<dbReference type="GO" id="GO:0005739">
    <property type="term" value="C:mitochondrion"/>
    <property type="evidence" value="ECO:0007669"/>
    <property type="project" value="UniProtKB-SubCell"/>
</dbReference>
<keyword evidence="9" id="KW-1185">Reference proteome</keyword>
<dbReference type="SUPFAM" id="SSF47694">
    <property type="entry name" value="Cytochrome c oxidase subunit h"/>
    <property type="match status" value="1"/>
</dbReference>
<dbReference type="FunFam" id="1.10.10.140:FF:000001">
    <property type="entry name" value="Cytochrome c oxidase subunit 6B1"/>
    <property type="match status" value="1"/>
</dbReference>
<feature type="disulfide bond" evidence="6">
    <location>
        <begin position="24"/>
        <end position="56"/>
    </location>
</feature>
<sequence>MSDFKITTPGFDGRFPHINATRRCWQNYVDFHRCVNAKGEDSPICKQFFQAYNSLCPVDWTARWDEEREEGRFPVNFEE</sequence>
<evidence type="ECO:0000256" key="5">
    <source>
        <dbReference type="PIRNR" id="PIRNR000278"/>
    </source>
</evidence>
<name>A0A2T9XZM4_9FUNG</name>
<gene>
    <name evidence="8" type="ORF">BB559_006391</name>
    <name evidence="7" type="ORF">BB559_007020</name>
</gene>
<keyword evidence="4 6" id="KW-1015">Disulfide bond</keyword>
<dbReference type="PANTHER" id="PTHR11387">
    <property type="entry name" value="CYTOCHROME C OXIDASE SUBUNIT 6B"/>
    <property type="match status" value="1"/>
</dbReference>
<evidence type="ECO:0000313" key="9">
    <source>
        <dbReference type="Proteomes" id="UP000245699"/>
    </source>
</evidence>
<dbReference type="EMBL" id="MBFT01001082">
    <property type="protein sequence ID" value="PVU85484.1"/>
    <property type="molecule type" value="Genomic_DNA"/>
</dbReference>
<evidence type="ECO:0000313" key="8">
    <source>
        <dbReference type="EMBL" id="PVU86823.1"/>
    </source>
</evidence>
<dbReference type="Proteomes" id="UP000245699">
    <property type="component" value="Unassembled WGS sequence"/>
</dbReference>
<dbReference type="InterPro" id="IPR036549">
    <property type="entry name" value="CX6/COA6-like_sf"/>
</dbReference>
<evidence type="ECO:0000256" key="4">
    <source>
        <dbReference type="ARBA" id="ARBA00023157"/>
    </source>
</evidence>
<dbReference type="PIRSF" id="PIRSF000278">
    <property type="entry name" value="Cyt_c_oxidase_6B"/>
    <property type="match status" value="1"/>
</dbReference>
<dbReference type="PROSITE" id="PS51808">
    <property type="entry name" value="CHCH"/>
    <property type="match status" value="1"/>
</dbReference>
<organism evidence="7 9">
    <name type="scientific">Furculomyces boomerangus</name>
    <dbReference type="NCBI Taxonomy" id="61424"/>
    <lineage>
        <taxon>Eukaryota</taxon>
        <taxon>Fungi</taxon>
        <taxon>Fungi incertae sedis</taxon>
        <taxon>Zoopagomycota</taxon>
        <taxon>Kickxellomycotina</taxon>
        <taxon>Harpellomycetes</taxon>
        <taxon>Harpellales</taxon>
        <taxon>Harpellaceae</taxon>
        <taxon>Furculomyces</taxon>
    </lineage>
</organism>
<evidence type="ECO:0000256" key="6">
    <source>
        <dbReference type="PIRSR" id="PIRSR000278-1"/>
    </source>
</evidence>
<evidence type="ECO:0000256" key="2">
    <source>
        <dbReference type="ARBA" id="ARBA00006425"/>
    </source>
</evidence>
<dbReference type="Pfam" id="PF02297">
    <property type="entry name" value="COX6B"/>
    <property type="match status" value="1"/>
</dbReference>
<evidence type="ECO:0000313" key="7">
    <source>
        <dbReference type="EMBL" id="PVU85484.1"/>
    </source>
</evidence>
<keyword evidence="3 5" id="KW-0496">Mitochondrion</keyword>
<evidence type="ECO:0000256" key="3">
    <source>
        <dbReference type="ARBA" id="ARBA00023128"/>
    </source>
</evidence>
<dbReference type="GO" id="GO:0045277">
    <property type="term" value="C:respiratory chain complex IV"/>
    <property type="evidence" value="ECO:0007669"/>
    <property type="project" value="InterPro"/>
</dbReference>
<proteinExistence type="inferred from homology"/>
<accession>A0A2T9XZM4</accession>
<dbReference type="Gene3D" id="1.10.10.140">
    <property type="entry name" value="Cytochrome c oxidase, subunit VIb"/>
    <property type="match status" value="1"/>
</dbReference>
<evidence type="ECO:0000256" key="1">
    <source>
        <dbReference type="ARBA" id="ARBA00004173"/>
    </source>
</evidence>
<comment type="subcellular location">
    <subcellularLocation>
        <location evidence="1">Mitochondrion</location>
    </subcellularLocation>
</comment>
<dbReference type="STRING" id="61424.A0A2T9XZM4"/>
<dbReference type="CDD" id="cd00926">
    <property type="entry name" value="Cyt_c_Oxidase_VIb"/>
    <property type="match status" value="1"/>
</dbReference>